<dbReference type="EMBL" id="BLRX01000587">
    <property type="protein sequence ID" value="GFP26408.1"/>
    <property type="molecule type" value="Genomic_DNA"/>
</dbReference>
<dbReference type="Proteomes" id="UP000543224">
    <property type="component" value="Unassembled WGS sequence"/>
</dbReference>
<name>A0A6V8P1N7_9ACTN</name>
<evidence type="ECO:0000313" key="2">
    <source>
        <dbReference type="EMBL" id="GFP26408.1"/>
    </source>
</evidence>
<gene>
    <name evidence="2" type="ORF">HKBW3S25_01901</name>
</gene>
<feature type="non-terminal residue" evidence="2">
    <location>
        <position position="22"/>
    </location>
</feature>
<proteinExistence type="predicted"/>
<comment type="caution">
    <text evidence="2">The sequence shown here is derived from an EMBL/GenBank/DDBJ whole genome shotgun (WGS) entry which is preliminary data.</text>
</comment>
<evidence type="ECO:0000256" key="1">
    <source>
        <dbReference type="SAM" id="MobiDB-lite"/>
    </source>
</evidence>
<organism evidence="2 3">
    <name type="scientific">Candidatus Hakubella thermalkaliphila</name>
    <dbReference type="NCBI Taxonomy" id="2754717"/>
    <lineage>
        <taxon>Bacteria</taxon>
        <taxon>Bacillati</taxon>
        <taxon>Actinomycetota</taxon>
        <taxon>Actinomycetota incertae sedis</taxon>
        <taxon>Candidatus Hakubellales</taxon>
        <taxon>Candidatus Hakubellaceae</taxon>
        <taxon>Candidatus Hakubella</taxon>
    </lineage>
</organism>
<dbReference type="AlphaFoldDB" id="A0A6V8P1N7"/>
<feature type="region of interest" description="Disordered" evidence="1">
    <location>
        <begin position="1"/>
        <end position="22"/>
    </location>
</feature>
<accession>A0A6V8P1N7</accession>
<protein>
    <submittedName>
        <fullName evidence="2">Uncharacterized protein</fullName>
    </submittedName>
</protein>
<sequence length="22" mass="2339">MLMTGGCLDSGDHLPDNAEFSK</sequence>
<feature type="compositionally biased region" description="Basic and acidic residues" evidence="1">
    <location>
        <begin position="10"/>
        <end position="22"/>
    </location>
</feature>
<evidence type="ECO:0000313" key="3">
    <source>
        <dbReference type="Proteomes" id="UP000543224"/>
    </source>
</evidence>
<reference evidence="2 3" key="1">
    <citation type="journal article" date="2020" name="Front. Microbiol.">
        <title>Single-cell genomics of novel Actinobacteria with the Wood-Ljungdahl pathway discovered in a serpentinizing system.</title>
        <authorList>
            <person name="Merino N."/>
            <person name="Kawai M."/>
            <person name="Boyd E.S."/>
            <person name="Colman D.R."/>
            <person name="McGlynn S.E."/>
            <person name="Nealson K.H."/>
            <person name="Kurokawa K."/>
            <person name="Hongoh Y."/>
        </authorList>
    </citation>
    <scope>NUCLEOTIDE SEQUENCE [LARGE SCALE GENOMIC DNA]</scope>
    <source>
        <strain evidence="2 3">S25</strain>
    </source>
</reference>